<comment type="similarity">
    <text evidence="3">Belongs to the FliH family.</text>
</comment>
<evidence type="ECO:0000256" key="1">
    <source>
        <dbReference type="ARBA" id="ARBA00003041"/>
    </source>
</evidence>
<dbReference type="GO" id="GO:0044781">
    <property type="term" value="P:bacterial-type flagellum organization"/>
    <property type="evidence" value="ECO:0007669"/>
    <property type="project" value="UniProtKB-KW"/>
</dbReference>
<keyword evidence="12" id="KW-0282">Flagellum</keyword>
<evidence type="ECO:0000256" key="2">
    <source>
        <dbReference type="ARBA" id="ARBA00004496"/>
    </source>
</evidence>
<dbReference type="PANTHER" id="PTHR34982:SF1">
    <property type="entry name" value="FLAGELLAR ASSEMBLY PROTEIN FLIH"/>
    <property type="match status" value="1"/>
</dbReference>
<dbReference type="PRINTS" id="PR01003">
    <property type="entry name" value="FLGFLIH"/>
</dbReference>
<evidence type="ECO:0000256" key="7">
    <source>
        <dbReference type="ARBA" id="ARBA00022795"/>
    </source>
</evidence>
<dbReference type="EMBL" id="AP018052">
    <property type="protein sequence ID" value="BAZ93870.1"/>
    <property type="molecule type" value="Genomic_DNA"/>
</dbReference>
<dbReference type="GO" id="GO:0005829">
    <property type="term" value="C:cytosol"/>
    <property type="evidence" value="ECO:0007669"/>
    <property type="project" value="TreeGrafter"/>
</dbReference>
<dbReference type="InterPro" id="IPR000563">
    <property type="entry name" value="Flag_FliH"/>
</dbReference>
<evidence type="ECO:0000256" key="3">
    <source>
        <dbReference type="ARBA" id="ARBA00006602"/>
    </source>
</evidence>
<keyword evidence="13" id="KW-1185">Reference proteome</keyword>
<dbReference type="AlphaFoldDB" id="A0A1Z4VQE7"/>
<proteinExistence type="inferred from homology"/>
<dbReference type="OrthoDB" id="6196089at2"/>
<name>A0A1Z4VQE7_9GAMM</name>
<feature type="domain" description="Flagellar assembly protein FliH/Type III secretion system HrpE" evidence="11">
    <location>
        <begin position="71"/>
        <end position="194"/>
    </location>
</feature>
<dbReference type="RefSeq" id="WP_096366022.1">
    <property type="nucleotide sequence ID" value="NZ_AP018052.1"/>
</dbReference>
<dbReference type="PANTHER" id="PTHR34982">
    <property type="entry name" value="YOP PROTEINS TRANSLOCATION PROTEIN L"/>
    <property type="match status" value="1"/>
</dbReference>
<keyword evidence="6" id="KW-0963">Cytoplasm</keyword>
<dbReference type="Proteomes" id="UP000218765">
    <property type="component" value="Chromosome"/>
</dbReference>
<evidence type="ECO:0000313" key="13">
    <source>
        <dbReference type="Proteomes" id="UP000218765"/>
    </source>
</evidence>
<comment type="function">
    <text evidence="1">Needed for flagellar regrowth and assembly.</text>
</comment>
<organism evidence="12 13">
    <name type="scientific">Thiohalobacter thiocyanaticus</name>
    <dbReference type="NCBI Taxonomy" id="585455"/>
    <lineage>
        <taxon>Bacteria</taxon>
        <taxon>Pseudomonadati</taxon>
        <taxon>Pseudomonadota</taxon>
        <taxon>Gammaproteobacteria</taxon>
        <taxon>Thiohalobacterales</taxon>
        <taxon>Thiohalobacteraceae</taxon>
        <taxon>Thiohalobacter</taxon>
    </lineage>
</organism>
<protein>
    <recommendedName>
        <fullName evidence="4">Flagellar assembly protein FliH</fullName>
    </recommendedName>
</protein>
<evidence type="ECO:0000256" key="6">
    <source>
        <dbReference type="ARBA" id="ARBA00022490"/>
    </source>
</evidence>
<sequence length="210" mass="23345">MSTKVIPSEQLQGIEGWSLPDVSDPQAREDAGTPMTARQLEELQREAQAEGFEQGRREGLAAGQKEIRARVHELGHLMQTLARPLEQLDETVEQQLVDLVVLIARQLIRRELRTEPGEILAVIREAMALLPLAATNVRLHLHPEDAELVRSNLSLSSEEQTWRVVEDPVIARGGCKVMSETSQIDATLENRINAVIARLLGGERADDAEQ</sequence>
<dbReference type="GO" id="GO:0015031">
    <property type="term" value="P:protein transport"/>
    <property type="evidence" value="ECO:0007669"/>
    <property type="project" value="UniProtKB-KW"/>
</dbReference>
<dbReference type="GO" id="GO:0071973">
    <property type="term" value="P:bacterial-type flagellum-dependent cell motility"/>
    <property type="evidence" value="ECO:0007669"/>
    <property type="project" value="InterPro"/>
</dbReference>
<evidence type="ECO:0000256" key="10">
    <source>
        <dbReference type="SAM" id="MobiDB-lite"/>
    </source>
</evidence>
<keyword evidence="12" id="KW-0966">Cell projection</keyword>
<comment type="subcellular location">
    <subcellularLocation>
        <location evidence="2">Cytoplasm</location>
    </subcellularLocation>
</comment>
<dbReference type="KEGG" id="ttc:FOKN1_1474"/>
<feature type="region of interest" description="Disordered" evidence="10">
    <location>
        <begin position="1"/>
        <end position="34"/>
    </location>
</feature>
<dbReference type="GO" id="GO:0003774">
    <property type="term" value="F:cytoskeletal motor activity"/>
    <property type="evidence" value="ECO:0007669"/>
    <property type="project" value="InterPro"/>
</dbReference>
<keyword evidence="7" id="KW-1005">Bacterial flagellum biogenesis</keyword>
<keyword evidence="5" id="KW-0813">Transport</keyword>
<keyword evidence="9" id="KW-1006">Bacterial flagellum protein export</keyword>
<dbReference type="SUPFAM" id="SSF160527">
    <property type="entry name" value="V-type ATPase subunit E-like"/>
    <property type="match status" value="1"/>
</dbReference>
<dbReference type="Pfam" id="PF02108">
    <property type="entry name" value="FliH"/>
    <property type="match status" value="1"/>
</dbReference>
<evidence type="ECO:0000256" key="9">
    <source>
        <dbReference type="ARBA" id="ARBA00023225"/>
    </source>
</evidence>
<dbReference type="GO" id="GO:0009288">
    <property type="term" value="C:bacterial-type flagellum"/>
    <property type="evidence" value="ECO:0007669"/>
    <property type="project" value="InterPro"/>
</dbReference>
<evidence type="ECO:0000259" key="11">
    <source>
        <dbReference type="Pfam" id="PF02108"/>
    </source>
</evidence>
<reference evidence="12 13" key="1">
    <citation type="submission" date="2017-05" db="EMBL/GenBank/DDBJ databases">
        <title>Thiocyanate degradation by Thiohalobacter thiocyanaticus FOKN1.</title>
        <authorList>
            <person name="Oshiki M."/>
            <person name="Fukushima T."/>
            <person name="Kawano S."/>
            <person name="Nakagawa J."/>
        </authorList>
    </citation>
    <scope>NUCLEOTIDE SEQUENCE [LARGE SCALE GENOMIC DNA]</scope>
    <source>
        <strain evidence="12 13">FOKN1</strain>
    </source>
</reference>
<feature type="compositionally biased region" description="Polar residues" evidence="10">
    <location>
        <begin position="1"/>
        <end position="11"/>
    </location>
</feature>
<dbReference type="InterPro" id="IPR018035">
    <property type="entry name" value="Flagellar_FliH/T3SS_HrpE"/>
</dbReference>
<keyword evidence="12" id="KW-0969">Cilium</keyword>
<evidence type="ECO:0000313" key="12">
    <source>
        <dbReference type="EMBL" id="BAZ93870.1"/>
    </source>
</evidence>
<keyword evidence="8" id="KW-0653">Protein transport</keyword>
<evidence type="ECO:0000256" key="8">
    <source>
        <dbReference type="ARBA" id="ARBA00022927"/>
    </source>
</evidence>
<dbReference type="InterPro" id="IPR051472">
    <property type="entry name" value="T3SS_Stator/FliH"/>
</dbReference>
<evidence type="ECO:0000256" key="4">
    <source>
        <dbReference type="ARBA" id="ARBA00016507"/>
    </source>
</evidence>
<accession>A0A1Z4VQE7</accession>
<gene>
    <name evidence="12" type="ORF">FOKN1_1474</name>
</gene>
<evidence type="ECO:0000256" key="5">
    <source>
        <dbReference type="ARBA" id="ARBA00022448"/>
    </source>
</evidence>